<keyword evidence="2" id="KW-0472">Membrane</keyword>
<organism evidence="3 4">
    <name type="scientific">Nocardia xishanensis</name>
    <dbReference type="NCBI Taxonomy" id="238964"/>
    <lineage>
        <taxon>Bacteria</taxon>
        <taxon>Bacillati</taxon>
        <taxon>Actinomycetota</taxon>
        <taxon>Actinomycetes</taxon>
        <taxon>Mycobacteriales</taxon>
        <taxon>Nocardiaceae</taxon>
        <taxon>Nocardia</taxon>
    </lineage>
</organism>
<keyword evidence="2" id="KW-1133">Transmembrane helix</keyword>
<protein>
    <submittedName>
        <fullName evidence="3">Uncharacterized protein</fullName>
    </submittedName>
</protein>
<evidence type="ECO:0000256" key="1">
    <source>
        <dbReference type="SAM" id="MobiDB-lite"/>
    </source>
</evidence>
<proteinExistence type="predicted"/>
<dbReference type="Proteomes" id="UP001611415">
    <property type="component" value="Unassembled WGS sequence"/>
</dbReference>
<dbReference type="RefSeq" id="WP_397095952.1">
    <property type="nucleotide sequence ID" value="NZ_JBIRYO010000039.1"/>
</dbReference>
<feature type="compositionally biased region" description="Basic and acidic residues" evidence="1">
    <location>
        <begin position="267"/>
        <end position="276"/>
    </location>
</feature>
<keyword evidence="2" id="KW-0812">Transmembrane</keyword>
<reference evidence="3 4" key="1">
    <citation type="submission" date="2024-10" db="EMBL/GenBank/DDBJ databases">
        <title>The Natural Products Discovery Center: Release of the First 8490 Sequenced Strains for Exploring Actinobacteria Biosynthetic Diversity.</title>
        <authorList>
            <person name="Kalkreuter E."/>
            <person name="Kautsar S.A."/>
            <person name="Yang D."/>
            <person name="Bader C.D."/>
            <person name="Teijaro C.N."/>
            <person name="Fluegel L."/>
            <person name="Davis C.M."/>
            <person name="Simpson J.R."/>
            <person name="Lauterbach L."/>
            <person name="Steele A.D."/>
            <person name="Gui C."/>
            <person name="Meng S."/>
            <person name="Li G."/>
            <person name="Viehrig K."/>
            <person name="Ye F."/>
            <person name="Su P."/>
            <person name="Kiefer A.F."/>
            <person name="Nichols A."/>
            <person name="Cepeda A.J."/>
            <person name="Yan W."/>
            <person name="Fan B."/>
            <person name="Jiang Y."/>
            <person name="Adhikari A."/>
            <person name="Zheng C.-J."/>
            <person name="Schuster L."/>
            <person name="Cowan T.M."/>
            <person name="Smanski M.J."/>
            <person name="Chevrette M.G."/>
            <person name="De Carvalho L.P.S."/>
            <person name="Shen B."/>
        </authorList>
    </citation>
    <scope>NUCLEOTIDE SEQUENCE [LARGE SCALE GENOMIC DNA]</scope>
    <source>
        <strain evidence="3 4">NPDC019275</strain>
    </source>
</reference>
<name>A0ABW7XBR4_9NOCA</name>
<feature type="transmembrane region" description="Helical" evidence="2">
    <location>
        <begin position="180"/>
        <end position="198"/>
    </location>
</feature>
<evidence type="ECO:0000313" key="3">
    <source>
        <dbReference type="EMBL" id="MFI2478452.1"/>
    </source>
</evidence>
<feature type="transmembrane region" description="Helical" evidence="2">
    <location>
        <begin position="151"/>
        <end position="173"/>
    </location>
</feature>
<accession>A0ABW7XBR4</accession>
<sequence>MSNEFDSAAYQQIWDKLVGYAQDVDTLFAQSAPNAINDGLNTPYADWIPGLANLIKTAGRKMLQALKWLWEKIMDLLEGVAAPLFMAQRAFEWSDAKGAFADISSAINPDLLLAPKEWKGDAADEYVKTVGSQRTAIGKMEEICETCRNHLIAAAIAGFVLYAGVASVVAQFLTAVAVELGLIAAGFTAAGGFAAFWATTGITAAELSAAAGVAVVFVGDQTKAWNDIDAAANNNSGFQKDPDSGAVNWPDPNTKYFDDASVDDDNESKWRLNPDK</sequence>
<gene>
    <name evidence="3" type="ORF">ACH49W_34295</name>
</gene>
<dbReference type="EMBL" id="JBIRYO010000039">
    <property type="protein sequence ID" value="MFI2478452.1"/>
    <property type="molecule type" value="Genomic_DNA"/>
</dbReference>
<evidence type="ECO:0000256" key="2">
    <source>
        <dbReference type="SAM" id="Phobius"/>
    </source>
</evidence>
<comment type="caution">
    <text evidence="3">The sequence shown here is derived from an EMBL/GenBank/DDBJ whole genome shotgun (WGS) entry which is preliminary data.</text>
</comment>
<keyword evidence="4" id="KW-1185">Reference proteome</keyword>
<evidence type="ECO:0000313" key="4">
    <source>
        <dbReference type="Proteomes" id="UP001611415"/>
    </source>
</evidence>
<feature type="region of interest" description="Disordered" evidence="1">
    <location>
        <begin position="234"/>
        <end position="276"/>
    </location>
</feature>